<dbReference type="CDD" id="cd00067">
    <property type="entry name" value="GAL4"/>
    <property type="match status" value="1"/>
</dbReference>
<dbReference type="GO" id="GO:0000981">
    <property type="term" value="F:DNA-binding transcription factor activity, RNA polymerase II-specific"/>
    <property type="evidence" value="ECO:0007669"/>
    <property type="project" value="InterPro"/>
</dbReference>
<dbReference type="Gene3D" id="4.10.240.10">
    <property type="entry name" value="Zn(2)-C6 fungal-type DNA-binding domain"/>
    <property type="match status" value="1"/>
</dbReference>
<feature type="compositionally biased region" description="Basic and acidic residues" evidence="8">
    <location>
        <begin position="142"/>
        <end position="161"/>
    </location>
</feature>
<dbReference type="GO" id="GO:0000785">
    <property type="term" value="C:chromatin"/>
    <property type="evidence" value="ECO:0007669"/>
    <property type="project" value="TreeGrafter"/>
</dbReference>
<feature type="region of interest" description="Disordered" evidence="8">
    <location>
        <begin position="138"/>
        <end position="161"/>
    </location>
</feature>
<evidence type="ECO:0000256" key="8">
    <source>
        <dbReference type="SAM" id="MobiDB-lite"/>
    </source>
</evidence>
<feature type="region of interest" description="Disordered" evidence="8">
    <location>
        <begin position="91"/>
        <end position="112"/>
    </location>
</feature>
<feature type="compositionally biased region" description="Polar residues" evidence="8">
    <location>
        <begin position="91"/>
        <end position="102"/>
    </location>
</feature>
<sequence length="609" mass="69368">MAARAARARGRNGSLAVVCDFCSRSYSRRDALRRHQPVCPDRGSRPVDSSARPRGRARHSCDRCVDKKLHCDGRKPCGTCVVKSAICSNITSRDGPSRSASQDPEARVQRHRSESFLLRDEEEEVFSARFNFPRPPTAEQALQEHEHEHAHAHAHHRDHDHDLGSPSLVDFDFNFLDNVFYPAFFASTSWSGAAPVAAEVLYNASDTTEYVAVNLDAYGVSSHLERLAGVPRAIMDSAHARKSSQAMNSNALANLEHIFTAKNLVRHVNDYFRYWHRNSRVVHRPSFTLGHVSDPLLVGVVLLGAMYSSSQNERRMAGSVMQYAEEYIFEQVPIVPRNECIRHNQQDENTLQSIQACLCMIVIQFWTGNAQSQHRTMTLRFGQVIEASYHIDLLRTTHTLEDRVSERAWLDVETRIRAATYLTLLDCAFLFFRGIPLRILSPEIECDFPCDEAVFDAEHPFTLPQFCFERTIGPKQAFKWLFKANTEPGEKPPDLTMLDTFILIHMLYRFTNDTLTLCTWGPRSSKNILARSTDIRLALDTWHKCWKLGRDRAQEQGVWDNFGFWKNGDQYETATRLLLSQATEPNIARLLASHVDRLNLLKQLTIPSA</sequence>
<dbReference type="PROSITE" id="PS50048">
    <property type="entry name" value="ZN2_CY6_FUNGAL_2"/>
    <property type="match status" value="1"/>
</dbReference>
<dbReference type="OMA" id="IALEQTW"/>
<name>M3D0Y4_SPHMS</name>
<evidence type="ECO:0000256" key="6">
    <source>
        <dbReference type="ARBA" id="ARBA00023242"/>
    </source>
</evidence>
<dbReference type="CDD" id="cd12148">
    <property type="entry name" value="fungal_TF_MHR"/>
    <property type="match status" value="1"/>
</dbReference>
<dbReference type="Pfam" id="PF04082">
    <property type="entry name" value="Fungal_trans"/>
    <property type="match status" value="1"/>
</dbReference>
<dbReference type="EMBL" id="KB456268">
    <property type="protein sequence ID" value="EMF10153.1"/>
    <property type="molecule type" value="Genomic_DNA"/>
</dbReference>
<gene>
    <name evidence="11" type="ORF">SEPMUDRAFT_151177</name>
</gene>
<dbReference type="AlphaFoldDB" id="M3D0Y4"/>
<accession>M3D0Y4</accession>
<evidence type="ECO:0000256" key="3">
    <source>
        <dbReference type="ARBA" id="ARBA00022737"/>
    </source>
</evidence>
<feature type="region of interest" description="Disordered" evidence="8">
    <location>
        <begin position="33"/>
        <end position="57"/>
    </location>
</feature>
<feature type="domain" description="Zn(2)-C6 fungal-type" evidence="9">
    <location>
        <begin position="60"/>
        <end position="89"/>
    </location>
</feature>
<dbReference type="SUPFAM" id="SSF57701">
    <property type="entry name" value="Zn2/Cys6 DNA-binding domain"/>
    <property type="match status" value="1"/>
</dbReference>
<dbReference type="GO" id="GO:0000978">
    <property type="term" value="F:RNA polymerase II cis-regulatory region sequence-specific DNA binding"/>
    <property type="evidence" value="ECO:0007669"/>
    <property type="project" value="InterPro"/>
</dbReference>
<reference evidence="11 12" key="1">
    <citation type="journal article" date="2012" name="PLoS Pathog.">
        <title>Diverse lifestyles and strategies of plant pathogenesis encoded in the genomes of eighteen Dothideomycetes fungi.</title>
        <authorList>
            <person name="Ohm R.A."/>
            <person name="Feau N."/>
            <person name="Henrissat B."/>
            <person name="Schoch C.L."/>
            <person name="Horwitz B.A."/>
            <person name="Barry K.W."/>
            <person name="Condon B.J."/>
            <person name="Copeland A.C."/>
            <person name="Dhillon B."/>
            <person name="Glaser F."/>
            <person name="Hesse C.N."/>
            <person name="Kosti I."/>
            <person name="LaButti K."/>
            <person name="Lindquist E.A."/>
            <person name="Lucas S."/>
            <person name="Salamov A.A."/>
            <person name="Bradshaw R.E."/>
            <person name="Ciuffetti L."/>
            <person name="Hamelin R.C."/>
            <person name="Kema G.H.J."/>
            <person name="Lawrence C."/>
            <person name="Scott J.A."/>
            <person name="Spatafora J.W."/>
            <person name="Turgeon B.G."/>
            <person name="de Wit P.J.G.M."/>
            <person name="Zhong S."/>
            <person name="Goodwin S.B."/>
            <person name="Grigoriev I.V."/>
        </authorList>
    </citation>
    <scope>NUCLEOTIDE SEQUENCE [LARGE SCALE GENOMIC DNA]</scope>
    <source>
        <strain evidence="11 12">SO2202</strain>
    </source>
</reference>
<dbReference type="GO" id="GO:0008270">
    <property type="term" value="F:zinc ion binding"/>
    <property type="evidence" value="ECO:0007669"/>
    <property type="project" value="UniProtKB-KW"/>
</dbReference>
<evidence type="ECO:0000313" key="11">
    <source>
        <dbReference type="EMBL" id="EMF10153.1"/>
    </source>
</evidence>
<dbReference type="eggNOG" id="KOG1721">
    <property type="taxonomic scope" value="Eukaryota"/>
</dbReference>
<dbReference type="InterPro" id="IPR001138">
    <property type="entry name" value="Zn2Cys6_DnaBD"/>
</dbReference>
<evidence type="ECO:0000313" key="12">
    <source>
        <dbReference type="Proteomes" id="UP000016931"/>
    </source>
</evidence>
<dbReference type="PANTHER" id="PTHR40626">
    <property type="entry name" value="MIP31509P"/>
    <property type="match status" value="1"/>
</dbReference>
<evidence type="ECO:0000256" key="1">
    <source>
        <dbReference type="ARBA" id="ARBA00004123"/>
    </source>
</evidence>
<dbReference type="RefSeq" id="XP_016758274.1">
    <property type="nucleotide sequence ID" value="XM_016906650.1"/>
</dbReference>
<dbReference type="GeneID" id="27903787"/>
<dbReference type="Pfam" id="PF00172">
    <property type="entry name" value="Zn_clus"/>
    <property type="match status" value="1"/>
</dbReference>
<dbReference type="OrthoDB" id="3648608at2759"/>
<keyword evidence="3" id="KW-0677">Repeat</keyword>
<dbReference type="InterPro" id="IPR036864">
    <property type="entry name" value="Zn2-C6_fun-type_DNA-bd_sf"/>
</dbReference>
<dbReference type="Proteomes" id="UP000016931">
    <property type="component" value="Unassembled WGS sequence"/>
</dbReference>
<feature type="domain" description="C2H2-type" evidence="10">
    <location>
        <begin position="17"/>
        <end position="46"/>
    </location>
</feature>
<evidence type="ECO:0000256" key="7">
    <source>
        <dbReference type="PROSITE-ProRule" id="PRU00042"/>
    </source>
</evidence>
<dbReference type="STRING" id="692275.M3D0Y4"/>
<keyword evidence="2" id="KW-0479">Metal-binding</keyword>
<evidence type="ECO:0000256" key="4">
    <source>
        <dbReference type="ARBA" id="ARBA00022771"/>
    </source>
</evidence>
<keyword evidence="5" id="KW-0862">Zinc</keyword>
<keyword evidence="6" id="KW-0539">Nucleus</keyword>
<organism evidence="11 12">
    <name type="scientific">Sphaerulina musiva (strain SO2202)</name>
    <name type="common">Poplar stem canker fungus</name>
    <name type="synonym">Septoria musiva</name>
    <dbReference type="NCBI Taxonomy" id="692275"/>
    <lineage>
        <taxon>Eukaryota</taxon>
        <taxon>Fungi</taxon>
        <taxon>Dikarya</taxon>
        <taxon>Ascomycota</taxon>
        <taxon>Pezizomycotina</taxon>
        <taxon>Dothideomycetes</taxon>
        <taxon>Dothideomycetidae</taxon>
        <taxon>Mycosphaerellales</taxon>
        <taxon>Mycosphaerellaceae</taxon>
        <taxon>Sphaerulina</taxon>
    </lineage>
</organism>
<proteinExistence type="predicted"/>
<dbReference type="InterPro" id="IPR013087">
    <property type="entry name" value="Znf_C2H2_type"/>
</dbReference>
<evidence type="ECO:0000256" key="2">
    <source>
        <dbReference type="ARBA" id="ARBA00022723"/>
    </source>
</evidence>
<dbReference type="GO" id="GO:0005634">
    <property type="term" value="C:nucleus"/>
    <property type="evidence" value="ECO:0007669"/>
    <property type="project" value="UniProtKB-SubCell"/>
</dbReference>
<dbReference type="PROSITE" id="PS50157">
    <property type="entry name" value="ZINC_FINGER_C2H2_2"/>
    <property type="match status" value="1"/>
</dbReference>
<dbReference type="HOGENOM" id="CLU_012538_2_0_1"/>
<dbReference type="InterPro" id="IPR007219">
    <property type="entry name" value="XnlR_reg_dom"/>
</dbReference>
<keyword evidence="12" id="KW-1185">Reference proteome</keyword>
<evidence type="ECO:0000259" key="10">
    <source>
        <dbReference type="PROSITE" id="PS50157"/>
    </source>
</evidence>
<protein>
    <recommendedName>
        <fullName evidence="13">Zn(2)-C6 fungal-type domain-containing protein</fullName>
    </recommendedName>
</protein>
<evidence type="ECO:0000259" key="9">
    <source>
        <dbReference type="PROSITE" id="PS50048"/>
    </source>
</evidence>
<dbReference type="SMART" id="SM00066">
    <property type="entry name" value="GAL4"/>
    <property type="match status" value="1"/>
</dbReference>
<dbReference type="InterPro" id="IPR051059">
    <property type="entry name" value="VerF-like"/>
</dbReference>
<dbReference type="PANTHER" id="PTHR40626:SF11">
    <property type="entry name" value="ZINC FINGER PROTEIN YPR022C"/>
    <property type="match status" value="1"/>
</dbReference>
<comment type="subcellular location">
    <subcellularLocation>
        <location evidence="1">Nucleus</location>
    </subcellularLocation>
</comment>
<evidence type="ECO:0008006" key="13">
    <source>
        <dbReference type="Google" id="ProtNLM"/>
    </source>
</evidence>
<evidence type="ECO:0000256" key="5">
    <source>
        <dbReference type="ARBA" id="ARBA00022833"/>
    </source>
</evidence>
<dbReference type="GO" id="GO:0006351">
    <property type="term" value="P:DNA-templated transcription"/>
    <property type="evidence" value="ECO:0007669"/>
    <property type="project" value="InterPro"/>
</dbReference>
<keyword evidence="4 7" id="KW-0863">Zinc-finger</keyword>